<name>A0ABZ2KAC3_9BACT</name>
<evidence type="ECO:0000313" key="2">
    <source>
        <dbReference type="EMBL" id="WXA94055.1"/>
    </source>
</evidence>
<accession>A0ABZ2KAC3</accession>
<organism evidence="2 3">
    <name type="scientific">Pendulispora brunnea</name>
    <dbReference type="NCBI Taxonomy" id="2905690"/>
    <lineage>
        <taxon>Bacteria</taxon>
        <taxon>Pseudomonadati</taxon>
        <taxon>Myxococcota</taxon>
        <taxon>Myxococcia</taxon>
        <taxon>Myxococcales</taxon>
        <taxon>Sorangiineae</taxon>
        <taxon>Pendulisporaceae</taxon>
        <taxon>Pendulispora</taxon>
    </lineage>
</organism>
<sequence>MRFRWALLFAAGVACFAVAAGCEDSILSIAPCGEIPAGGCPRRGDTCADVTCDAVYTCTDGAWTRIATCPAHEAGPDGSPSDAGVTDTGVPPRDASWLDAPGSNGGPGCADLELPDCPLGVAASCPSGCCGCEDLFVCRDGGWEFWGTCPLPPGP</sequence>
<dbReference type="EMBL" id="CP089982">
    <property type="protein sequence ID" value="WXA94055.1"/>
    <property type="molecule type" value="Genomic_DNA"/>
</dbReference>
<evidence type="ECO:0000256" key="1">
    <source>
        <dbReference type="SAM" id="SignalP"/>
    </source>
</evidence>
<dbReference type="RefSeq" id="WP_394844658.1">
    <property type="nucleotide sequence ID" value="NZ_CP089982.1"/>
</dbReference>
<feature type="signal peptide" evidence="1">
    <location>
        <begin position="1"/>
        <end position="19"/>
    </location>
</feature>
<gene>
    <name evidence="2" type="ORF">LZC95_47340</name>
</gene>
<protein>
    <submittedName>
        <fullName evidence="2">Uncharacterized protein</fullName>
    </submittedName>
</protein>
<keyword evidence="1" id="KW-0732">Signal</keyword>
<evidence type="ECO:0000313" key="3">
    <source>
        <dbReference type="Proteomes" id="UP001379533"/>
    </source>
</evidence>
<dbReference type="Proteomes" id="UP001379533">
    <property type="component" value="Chromosome"/>
</dbReference>
<reference evidence="2 3" key="1">
    <citation type="submission" date="2021-12" db="EMBL/GenBank/DDBJ databases">
        <title>Discovery of the Pendulisporaceae a myxobacterial family with distinct sporulation behavior and unique specialized metabolism.</title>
        <authorList>
            <person name="Garcia R."/>
            <person name="Popoff A."/>
            <person name="Bader C.D."/>
            <person name="Loehr J."/>
            <person name="Walesch S."/>
            <person name="Walt C."/>
            <person name="Boldt J."/>
            <person name="Bunk B."/>
            <person name="Haeckl F.J.F.P.J."/>
            <person name="Gunesch A.P."/>
            <person name="Birkelbach J."/>
            <person name="Nuebel U."/>
            <person name="Pietschmann T."/>
            <person name="Bach T."/>
            <person name="Mueller R."/>
        </authorList>
    </citation>
    <scope>NUCLEOTIDE SEQUENCE [LARGE SCALE GENOMIC DNA]</scope>
    <source>
        <strain evidence="2 3">MSr12523</strain>
    </source>
</reference>
<dbReference type="PROSITE" id="PS51257">
    <property type="entry name" value="PROKAR_LIPOPROTEIN"/>
    <property type="match status" value="1"/>
</dbReference>
<feature type="chain" id="PRO_5047353534" evidence="1">
    <location>
        <begin position="20"/>
        <end position="155"/>
    </location>
</feature>
<keyword evidence="3" id="KW-1185">Reference proteome</keyword>
<proteinExistence type="predicted"/>